<dbReference type="RefSeq" id="WP_125017828.1">
    <property type="nucleotide sequence ID" value="NZ_QWEZ01000002.1"/>
</dbReference>
<protein>
    <submittedName>
        <fullName evidence="1">Phenylacetate--CoA ligase family protein</fullName>
    </submittedName>
</protein>
<dbReference type="Gene3D" id="3.40.50.12780">
    <property type="entry name" value="N-terminal domain of ligase-like"/>
    <property type="match status" value="1"/>
</dbReference>
<evidence type="ECO:0000313" key="1">
    <source>
        <dbReference type="EMBL" id="RRJ83284.1"/>
    </source>
</evidence>
<dbReference type="SUPFAM" id="SSF56801">
    <property type="entry name" value="Acetyl-CoA synthetase-like"/>
    <property type="match status" value="1"/>
</dbReference>
<gene>
    <name evidence="1" type="ORF">D0544_15790</name>
</gene>
<accession>A0A3P3VLJ7</accession>
<evidence type="ECO:0000313" key="2">
    <source>
        <dbReference type="Proteomes" id="UP000280792"/>
    </source>
</evidence>
<organism evidence="1 2">
    <name type="scientific">Aestuariirhabdus litorea</name>
    <dbReference type="NCBI Taxonomy" id="2528527"/>
    <lineage>
        <taxon>Bacteria</taxon>
        <taxon>Pseudomonadati</taxon>
        <taxon>Pseudomonadota</taxon>
        <taxon>Gammaproteobacteria</taxon>
        <taxon>Oceanospirillales</taxon>
        <taxon>Aestuariirhabdaceae</taxon>
        <taxon>Aestuariirhabdus</taxon>
    </lineage>
</organism>
<reference evidence="1 2" key="1">
    <citation type="submission" date="2018-08" db="EMBL/GenBank/DDBJ databases">
        <authorList>
            <person name="Khan S.A."/>
        </authorList>
    </citation>
    <scope>NUCLEOTIDE SEQUENCE [LARGE SCALE GENOMIC DNA]</scope>
    <source>
        <strain evidence="1 2">GTF-13</strain>
    </source>
</reference>
<keyword evidence="2" id="KW-1185">Reference proteome</keyword>
<dbReference type="GO" id="GO:0016874">
    <property type="term" value="F:ligase activity"/>
    <property type="evidence" value="ECO:0007669"/>
    <property type="project" value="UniProtKB-KW"/>
</dbReference>
<dbReference type="EMBL" id="QWEZ01000002">
    <property type="protein sequence ID" value="RRJ83284.1"/>
    <property type="molecule type" value="Genomic_DNA"/>
</dbReference>
<dbReference type="AlphaFoldDB" id="A0A3P3VLJ7"/>
<comment type="caution">
    <text evidence="1">The sequence shown here is derived from an EMBL/GenBank/DDBJ whole genome shotgun (WGS) entry which is preliminary data.</text>
</comment>
<reference evidence="1 2" key="2">
    <citation type="submission" date="2018-12" db="EMBL/GenBank/DDBJ databases">
        <title>Simiduia agarivorans gen. nov., sp. nov., a marine, agarolytic bacterium isolated from shallow coastal water from Keelung, Taiwan.</title>
        <authorList>
            <person name="Shieh W.Y."/>
        </authorList>
    </citation>
    <scope>NUCLEOTIDE SEQUENCE [LARGE SCALE GENOMIC DNA]</scope>
    <source>
        <strain evidence="1 2">GTF-13</strain>
    </source>
</reference>
<name>A0A3P3VLJ7_9GAMM</name>
<dbReference type="Proteomes" id="UP000280792">
    <property type="component" value="Unassembled WGS sequence"/>
</dbReference>
<dbReference type="InterPro" id="IPR042099">
    <property type="entry name" value="ANL_N_sf"/>
</dbReference>
<keyword evidence="1" id="KW-0436">Ligase</keyword>
<sequence length="459" mass="51770">MYTTLVSRLLFPLHESLKRHSSVARHRQLEASQWLSREELEQLQRDNLRRFLCRIAEQVPWYTELFARLGFDPAQEDSMAALRQLPLMDKAVIRAHREELIARDAGPLAPFNTGGSSGEPLRFLVGKARKSHDIAAKWRATRWWGVDIGDPELVVWGSPVELGSQDRLRLLRDRMLRSHLLPAFEMSEANVQRYVDTIVQRRPRMLFGYPSALALIASFAERRNVPLDRLGIKVVFVTSERLYENQKATIERVFGAPTANGYGGRDAGFIAHQCPAGGMHISAEDLVVEILDADGNPLPAGERGEVVVTHTATHEFPFVRYRTGDLASLSTACCPCGRGLPLLERIEGRTTDFLLARDGTVLHALSLIYILRDLEAVREFRIVQESLEEIRLQLVVGDEYDPALEQQIIAGVRQRLGEVRVVVERLEELPRERSGKFRYVSSKLAVDWSSAAQPLSGPL</sequence>
<dbReference type="PANTHER" id="PTHR36932">
    <property type="entry name" value="CAPSULAR POLYSACCHARIDE BIOSYNTHESIS PROTEIN"/>
    <property type="match status" value="1"/>
</dbReference>
<dbReference type="InterPro" id="IPR053158">
    <property type="entry name" value="CapK_Type1_Caps_Biosynth"/>
</dbReference>
<proteinExistence type="predicted"/>
<dbReference type="PANTHER" id="PTHR36932:SF1">
    <property type="entry name" value="CAPSULAR POLYSACCHARIDE BIOSYNTHESIS PROTEIN"/>
    <property type="match status" value="1"/>
</dbReference>